<reference evidence="3" key="1">
    <citation type="submission" date="2023-02" db="EMBL/GenBank/DDBJ databases">
        <title>Genome of toxic invasive species Heracleum sosnowskyi carries increased number of genes despite the absence of recent whole-genome duplications.</title>
        <authorList>
            <person name="Schelkunov M."/>
            <person name="Shtratnikova V."/>
            <person name="Makarenko M."/>
            <person name="Klepikova A."/>
            <person name="Omelchenko D."/>
            <person name="Novikova G."/>
            <person name="Obukhova E."/>
            <person name="Bogdanov V."/>
            <person name="Penin A."/>
            <person name="Logacheva M."/>
        </authorList>
    </citation>
    <scope>NUCLEOTIDE SEQUENCE</scope>
    <source>
        <strain evidence="3">Hsosn_3</strain>
        <tissue evidence="3">Leaf</tissue>
    </source>
</reference>
<dbReference type="Gene3D" id="1.20.1280.50">
    <property type="match status" value="1"/>
</dbReference>
<dbReference type="EMBL" id="JAUIZM010000008">
    <property type="protein sequence ID" value="KAK1367872.1"/>
    <property type="molecule type" value="Genomic_DNA"/>
</dbReference>
<dbReference type="Proteomes" id="UP001237642">
    <property type="component" value="Unassembled WGS sequence"/>
</dbReference>
<keyword evidence="1" id="KW-0732">Signal</keyword>
<keyword evidence="4" id="KW-1185">Reference proteome</keyword>
<dbReference type="Pfam" id="PF00646">
    <property type="entry name" value="F-box"/>
    <property type="match status" value="1"/>
</dbReference>
<feature type="chain" id="PRO_5042198535" description="F-box domain-containing protein" evidence="1">
    <location>
        <begin position="22"/>
        <end position="229"/>
    </location>
</feature>
<dbReference type="AlphaFoldDB" id="A0AAD8HKI9"/>
<organism evidence="3 4">
    <name type="scientific">Heracleum sosnowskyi</name>
    <dbReference type="NCBI Taxonomy" id="360622"/>
    <lineage>
        <taxon>Eukaryota</taxon>
        <taxon>Viridiplantae</taxon>
        <taxon>Streptophyta</taxon>
        <taxon>Embryophyta</taxon>
        <taxon>Tracheophyta</taxon>
        <taxon>Spermatophyta</taxon>
        <taxon>Magnoliopsida</taxon>
        <taxon>eudicotyledons</taxon>
        <taxon>Gunneridae</taxon>
        <taxon>Pentapetalae</taxon>
        <taxon>asterids</taxon>
        <taxon>campanulids</taxon>
        <taxon>Apiales</taxon>
        <taxon>Apiaceae</taxon>
        <taxon>Apioideae</taxon>
        <taxon>apioid superclade</taxon>
        <taxon>Tordylieae</taxon>
        <taxon>Tordyliinae</taxon>
        <taxon>Heracleum</taxon>
    </lineage>
</organism>
<evidence type="ECO:0000313" key="4">
    <source>
        <dbReference type="Proteomes" id="UP001237642"/>
    </source>
</evidence>
<dbReference type="InterPro" id="IPR001810">
    <property type="entry name" value="F-box_dom"/>
</dbReference>
<evidence type="ECO:0000259" key="2">
    <source>
        <dbReference type="Pfam" id="PF00646"/>
    </source>
</evidence>
<reference evidence="3" key="2">
    <citation type="submission" date="2023-05" db="EMBL/GenBank/DDBJ databases">
        <authorList>
            <person name="Schelkunov M.I."/>
        </authorList>
    </citation>
    <scope>NUCLEOTIDE SEQUENCE</scope>
    <source>
        <strain evidence="3">Hsosn_3</strain>
        <tissue evidence="3">Leaf</tissue>
    </source>
</reference>
<comment type="caution">
    <text evidence="3">The sequence shown here is derived from an EMBL/GenBank/DDBJ whole genome shotgun (WGS) entry which is preliminary data.</text>
</comment>
<feature type="domain" description="F-box" evidence="2">
    <location>
        <begin position="36"/>
        <end position="68"/>
    </location>
</feature>
<dbReference type="InterPro" id="IPR036047">
    <property type="entry name" value="F-box-like_dom_sf"/>
</dbReference>
<protein>
    <recommendedName>
        <fullName evidence="2">F-box domain-containing protein</fullName>
    </recommendedName>
</protein>
<evidence type="ECO:0000313" key="3">
    <source>
        <dbReference type="EMBL" id="KAK1367872.1"/>
    </source>
</evidence>
<evidence type="ECO:0000256" key="1">
    <source>
        <dbReference type="SAM" id="SignalP"/>
    </source>
</evidence>
<sequence>MCNLFQILVKIFHFFLKQVLGYGRNPKKNVDKNVFWSELDENLLGEIMSRLSLTDQARFHAVCKIWHSVRPIATYKSLPWFVSIHNVISTLSNPIECRLYEPYSSPKALISTYKISLSELGIPFYWKGFTLKLIKLPQLDYPFLSRDLFTRTFSTDLNSPDCIFLILNSCTEPEFIVMTCRQSHKEWTIRKFDNFVLGFCRAEYMNHPSLYGTVILKFSLHSSELKLTL</sequence>
<gene>
    <name evidence="3" type="ORF">POM88_033964</name>
</gene>
<accession>A0AAD8HKI9</accession>
<name>A0AAD8HKI9_9APIA</name>
<proteinExistence type="predicted"/>
<feature type="signal peptide" evidence="1">
    <location>
        <begin position="1"/>
        <end position="21"/>
    </location>
</feature>
<dbReference type="SUPFAM" id="SSF81383">
    <property type="entry name" value="F-box domain"/>
    <property type="match status" value="1"/>
</dbReference>